<dbReference type="PANTHER" id="PTHR46128">
    <property type="entry name" value="MITOCHONDRIAL GROUP I INTRON SPLICING FACTOR CCM1"/>
    <property type="match status" value="1"/>
</dbReference>
<reference evidence="3" key="2">
    <citation type="submission" date="2013-04" db="EMBL/GenBank/DDBJ databases">
        <title>Genomic mechanisms accounting for the adaptation to parasitism in nematode-trapping fungi.</title>
        <authorList>
            <person name="Ahren D.G."/>
        </authorList>
    </citation>
    <scope>NUCLEOTIDE SEQUENCE [LARGE SCALE GENOMIC DNA]</scope>
    <source>
        <strain evidence="3">CBS 200.50</strain>
    </source>
</reference>
<gene>
    <name evidence="2" type="ORF">H072_4071</name>
</gene>
<dbReference type="InterPro" id="IPR011990">
    <property type="entry name" value="TPR-like_helical_dom_sf"/>
</dbReference>
<evidence type="ECO:0000313" key="3">
    <source>
        <dbReference type="Proteomes" id="UP000015100"/>
    </source>
</evidence>
<protein>
    <recommendedName>
        <fullName evidence="4">Pentacotripeptide-repeat region of PRORP domain-containing protein</fullName>
    </recommendedName>
</protein>
<organism evidence="2 3">
    <name type="scientific">Dactylellina haptotyla (strain CBS 200.50)</name>
    <name type="common">Nematode-trapping fungus</name>
    <name type="synonym">Monacrosporium haptotylum</name>
    <dbReference type="NCBI Taxonomy" id="1284197"/>
    <lineage>
        <taxon>Eukaryota</taxon>
        <taxon>Fungi</taxon>
        <taxon>Dikarya</taxon>
        <taxon>Ascomycota</taxon>
        <taxon>Pezizomycotina</taxon>
        <taxon>Orbiliomycetes</taxon>
        <taxon>Orbiliales</taxon>
        <taxon>Orbiliaceae</taxon>
        <taxon>Dactylellina</taxon>
    </lineage>
</organism>
<name>S8ALJ1_DACHA</name>
<evidence type="ECO:0008006" key="4">
    <source>
        <dbReference type="Google" id="ProtNLM"/>
    </source>
</evidence>
<dbReference type="AlphaFoldDB" id="S8ALJ1"/>
<dbReference type="PANTHER" id="PTHR46128:SF357">
    <property type="entry name" value="PENTACOTRIPEPTIDE-REPEAT REGION OF PRORP DOMAIN-CONTAINING PROTEIN"/>
    <property type="match status" value="1"/>
</dbReference>
<dbReference type="InterPro" id="IPR050872">
    <property type="entry name" value="PPR_P_subfamily"/>
</dbReference>
<reference evidence="2 3" key="1">
    <citation type="journal article" date="2013" name="PLoS Genet.">
        <title>Genomic mechanisms accounting for the adaptation to parasitism in nematode-trapping fungi.</title>
        <authorList>
            <person name="Meerupati T."/>
            <person name="Andersson K.M."/>
            <person name="Friman E."/>
            <person name="Kumar D."/>
            <person name="Tunlid A."/>
            <person name="Ahren D."/>
        </authorList>
    </citation>
    <scope>NUCLEOTIDE SEQUENCE [LARGE SCALE GENOMIC DNA]</scope>
    <source>
        <strain evidence="2 3">CBS 200.50</strain>
    </source>
</reference>
<keyword evidence="3" id="KW-1185">Reference proteome</keyword>
<proteinExistence type="inferred from homology"/>
<evidence type="ECO:0000256" key="1">
    <source>
        <dbReference type="ARBA" id="ARBA00007626"/>
    </source>
</evidence>
<dbReference type="OMA" id="HATENQP"/>
<sequence>MLARPACRRGRCFAPNAASYASKAWGAPGLVQRRQISAINAISSVLSPNSTSRRVAVLDSRSLVAIPRWLDSRRHFWKSSSGPKDDNVDNPFNAEEANSKLEEYMRSMGGNSRQIRNLLDQFDDAMKEKSQLEDEDKVGPYDDVDEEIDPWEQDPNEEPAYKTVYLPADQLDQMMASGFLKPLHEIDPLEDEELGSDVRNLPEGAKWFLKKFFMRMQLAKAHPSSTIINSCWRQFRIVYKHPEMAKVFNEDAWAVLWGLDKDPIPSHRKIWLGDLMAHVGAELTEAQWISYVEALFWHEQRDKAFKIWSLGADSNPSMLWWALGARLHATENQPLAAMNIIDTVIRTQGKAIPKLFLPTIICYHTMAEASRMQNLKDKEVRYNQQAVLAYNKMKMYCSNIQPKEYMRVALSFLEAGYFIDALKVYEDALTVHTHMIDDQATASYWEWKFKRATIKAQNDPSLGDDELQDLTVSALRLLPQKDRSRIILGNWMRNLIRRNKIEEALKIARFMQSLGMQMDTTTYNLFIMLLAEHGKIGMLETLAARMIRKLLEPMFRHNATFEQVLHEPGFQPIEPASLDLSNANDNQLIRSRTDSDVQLPEDVEEILARFEQKPLMQLPVVNEIRPKPLSGLAQQVFTDLIKYHDLIPPADPATFGLLLRQSTRSNNVLKTTSLITLFQKAKIRPNAKLLNPVLMMLARHSTIEKLFATHRLFVSSDGFDSEPNTHTYQILWSSLTKALKKKEDLPDGVLGPRKLFEEMVNHSGSVELNQNVYDNVLRAFWAGWDPVGAYTAMNGMAMVWEKLPIRQDLHITIAGISRLLTRGLIHFARRHNIWYMKKLAHDQFGNWVSPNPVRRKVNMVFKCWTRNLRRKYKLRQAVEHVKVNGGDPSKLLEELKVLVTTLSKQQQQLQKYEAGLKKYWEEPPIGLKLPRTDEARAAVSGAIPIDLDRGGDDYLMPDSTINEISKFIRQRLFDGPWPQKWLDEVVLARGEMGLVDEEAIQSRKMSMFDIDDE</sequence>
<accession>S8ALJ1</accession>
<dbReference type="HOGENOM" id="CLU_297358_0_0_1"/>
<dbReference type="Proteomes" id="UP000015100">
    <property type="component" value="Unassembled WGS sequence"/>
</dbReference>
<dbReference type="EMBL" id="AQGS01000130">
    <property type="protein sequence ID" value="EPS41981.1"/>
    <property type="molecule type" value="Genomic_DNA"/>
</dbReference>
<comment type="similarity">
    <text evidence="1">Belongs to the PPR family. P subfamily.</text>
</comment>
<dbReference type="Gene3D" id="1.25.40.10">
    <property type="entry name" value="Tetratricopeptide repeat domain"/>
    <property type="match status" value="2"/>
</dbReference>
<dbReference type="OrthoDB" id="185373at2759"/>
<comment type="caution">
    <text evidence="2">The sequence shown here is derived from an EMBL/GenBank/DDBJ whole genome shotgun (WGS) entry which is preliminary data.</text>
</comment>
<evidence type="ECO:0000313" key="2">
    <source>
        <dbReference type="EMBL" id="EPS41981.1"/>
    </source>
</evidence>